<name>C9ZE41_STRSW</name>
<dbReference type="eggNOG" id="ENOG5031V9Z">
    <property type="taxonomic scope" value="Bacteria"/>
</dbReference>
<sequence length="254" mass="28527">MTYNLAPKGAPWFEHLTDSVRALGEAAREWQLADRAASLNEAHVGMERSVLHEGRTTHEPGPDTVPLHRRTYDNRRPHVSACYELQRLYREHRSRTRRGYRDTAMLYASGAAWAITQAQTGREPHQVVFTLDHYERPAPIPHGYGIECLGPYAGAKELAAAYEQLRSMHLAEDISEEIAGRPDHEVTERDASDMWEAGDYARGLPDAAYAYGRLLERALQYTLLGPKNAHRRQLAEQRAAEQAAAADEAEGGSR</sequence>
<protein>
    <submittedName>
        <fullName evidence="2">Uncharacterized protein</fullName>
    </submittedName>
</protein>
<dbReference type="GeneID" id="24310573"/>
<evidence type="ECO:0000313" key="2">
    <source>
        <dbReference type="EMBL" id="CBG73473.1"/>
    </source>
</evidence>
<gene>
    <name evidence="2" type="ordered locus">SCAB_64701</name>
</gene>
<dbReference type="HOGENOM" id="CLU_1093831_0_0_11"/>
<reference evidence="2 3" key="1">
    <citation type="journal article" date="2010" name="Mol. Plant Microbe Interact.">
        <title>Streptomyces scabies 87-22 contains a coronafacic acid-like biosynthetic cluster that contributes to plant-microbe interactions.</title>
        <authorList>
            <person name="Bignell D.R."/>
            <person name="Seipke R.F."/>
            <person name="Huguet-Tapia J.C."/>
            <person name="Chambers A.H."/>
            <person name="Parry R.J."/>
            <person name="Loria R."/>
        </authorList>
    </citation>
    <scope>NUCLEOTIDE SEQUENCE [LARGE SCALE GENOMIC DNA]</scope>
    <source>
        <strain evidence="2 3">87.22</strain>
    </source>
</reference>
<evidence type="ECO:0000256" key="1">
    <source>
        <dbReference type="SAM" id="MobiDB-lite"/>
    </source>
</evidence>
<evidence type="ECO:0000313" key="3">
    <source>
        <dbReference type="Proteomes" id="UP000001444"/>
    </source>
</evidence>
<proteinExistence type="predicted"/>
<dbReference type="EMBL" id="FN554889">
    <property type="protein sequence ID" value="CBG73473.1"/>
    <property type="molecule type" value="Genomic_DNA"/>
</dbReference>
<dbReference type="RefSeq" id="WP_013004030.1">
    <property type="nucleotide sequence ID" value="NC_013929.1"/>
</dbReference>
<dbReference type="AlphaFoldDB" id="C9ZE41"/>
<dbReference type="Proteomes" id="UP000001444">
    <property type="component" value="Chromosome"/>
</dbReference>
<accession>C9ZE41</accession>
<dbReference type="KEGG" id="scb:SCAB_64701"/>
<feature type="region of interest" description="Disordered" evidence="1">
    <location>
        <begin position="230"/>
        <end position="254"/>
    </location>
</feature>
<dbReference type="STRING" id="680198.SCAB_64701"/>
<keyword evidence="3" id="KW-1185">Reference proteome</keyword>
<organism evidence="2 3">
    <name type="scientific">Streptomyces scabiei (strain 87.22)</name>
    <dbReference type="NCBI Taxonomy" id="680198"/>
    <lineage>
        <taxon>Bacteria</taxon>
        <taxon>Bacillati</taxon>
        <taxon>Actinomycetota</taxon>
        <taxon>Actinomycetes</taxon>
        <taxon>Kitasatosporales</taxon>
        <taxon>Streptomycetaceae</taxon>
        <taxon>Streptomyces</taxon>
    </lineage>
</organism>